<dbReference type="RefSeq" id="XP_073764092.1">
    <property type="nucleotide sequence ID" value="XM_073907991.1"/>
</dbReference>
<accession>A0AC58G2Y6</accession>
<dbReference type="Proteomes" id="UP000000437">
    <property type="component" value="Chromosome 1"/>
</dbReference>
<evidence type="ECO:0000313" key="2">
    <source>
        <dbReference type="RefSeq" id="XP_073764092.1"/>
    </source>
</evidence>
<proteinExistence type="predicted"/>
<organism evidence="1 2">
    <name type="scientific">Danio rerio</name>
    <name type="common">Zebrafish</name>
    <name type="synonym">Brachydanio rerio</name>
    <dbReference type="NCBI Taxonomy" id="7955"/>
    <lineage>
        <taxon>Eukaryota</taxon>
        <taxon>Metazoa</taxon>
        <taxon>Chordata</taxon>
        <taxon>Craniata</taxon>
        <taxon>Vertebrata</taxon>
        <taxon>Euteleostomi</taxon>
        <taxon>Actinopterygii</taxon>
        <taxon>Neopterygii</taxon>
        <taxon>Teleostei</taxon>
        <taxon>Ostariophysi</taxon>
        <taxon>Cypriniformes</taxon>
        <taxon>Danionidae</taxon>
        <taxon>Danioninae</taxon>
        <taxon>Danio</taxon>
    </lineage>
</organism>
<reference evidence="2" key="1">
    <citation type="submission" date="2025-08" db="UniProtKB">
        <authorList>
            <consortium name="RefSeq"/>
        </authorList>
    </citation>
    <scope>IDENTIFICATION</scope>
    <source>
        <strain evidence="2">Tuebingen</strain>
        <tissue evidence="2">Fibroblasts and whole tissue</tissue>
    </source>
</reference>
<protein>
    <submittedName>
        <fullName evidence="2">CMRF35-like molecule 8 isoform X1</fullName>
    </submittedName>
</protein>
<keyword evidence="1" id="KW-1185">Reference proteome</keyword>
<gene>
    <name evidence="2" type="primary">LOC101885769</name>
</gene>
<name>A0AC58G2Y6_DANRE</name>
<sequence length="240" mass="26439">MCVSLLLFSSICTAVVGASVTVSGYRGETLDIRCSYLELSGTEYPKFFCKGECYFGFENVIVGSGSPAKDQRFSVNDDKTNRVFTVTITDLRTEDAGQYWCALEDGGLFRRAFMEILVYVHRAPKKPKPVQISASTINSDQALSSSSHTWPDLSSSAVNPQSTISTFTDHHVSSDSFMIIITAEASVLLLIGLPLLILAVRQRKKTDGLHSSEFTTSIYQQMKDNPADRDTHTTVCYSCV</sequence>
<evidence type="ECO:0000313" key="1">
    <source>
        <dbReference type="Proteomes" id="UP000000437"/>
    </source>
</evidence>